<dbReference type="EC" id="3.1.13.5" evidence="6"/>
<keyword evidence="3 6" id="KW-0540">Nuclease</keyword>
<dbReference type="InterPro" id="IPR048579">
    <property type="entry name" value="RNAseD_HRDC_C"/>
</dbReference>
<keyword evidence="2 6" id="KW-0819">tRNA processing</keyword>
<comment type="similarity">
    <text evidence="6">Belongs to the RNase D family.</text>
</comment>
<keyword evidence="1 6" id="KW-0963">Cytoplasm</keyword>
<dbReference type="InterPro" id="IPR010997">
    <property type="entry name" value="HRDC-like_sf"/>
</dbReference>
<feature type="domain" description="HRDC" evidence="7">
    <location>
        <begin position="226"/>
        <end position="305"/>
    </location>
</feature>
<dbReference type="InterPro" id="IPR051086">
    <property type="entry name" value="RNase_D-like"/>
</dbReference>
<dbReference type="GO" id="GO:0003676">
    <property type="term" value="F:nucleic acid binding"/>
    <property type="evidence" value="ECO:0007669"/>
    <property type="project" value="InterPro"/>
</dbReference>
<keyword evidence="9" id="KW-1185">Reference proteome</keyword>
<dbReference type="EMBL" id="LXEW01000010">
    <property type="protein sequence ID" value="OAT54380.1"/>
    <property type="molecule type" value="Genomic_DNA"/>
</dbReference>
<comment type="catalytic activity">
    <reaction evidence="6">
        <text>Exonucleolytic cleavage that removes extra residues from the 3'-terminus of tRNA to produce 5'-mononucleotides.</text>
        <dbReference type="EC" id="3.1.13.5"/>
    </reaction>
</comment>
<dbReference type="GO" id="GO:0008408">
    <property type="term" value="F:3'-5' exonuclease activity"/>
    <property type="evidence" value="ECO:0007669"/>
    <property type="project" value="InterPro"/>
</dbReference>
<keyword evidence="5 6" id="KW-0269">Exonuclease</keyword>
<dbReference type="InterPro" id="IPR044876">
    <property type="entry name" value="HRDC_dom_sf"/>
</dbReference>
<dbReference type="InterPro" id="IPR002562">
    <property type="entry name" value="3'-5'_exonuclease_dom"/>
</dbReference>
<dbReference type="GO" id="GO:0000166">
    <property type="term" value="F:nucleotide binding"/>
    <property type="evidence" value="ECO:0007669"/>
    <property type="project" value="InterPro"/>
</dbReference>
<evidence type="ECO:0000313" key="9">
    <source>
        <dbReference type="Proteomes" id="UP000078224"/>
    </source>
</evidence>
<dbReference type="Gene3D" id="3.30.420.10">
    <property type="entry name" value="Ribonuclease H-like superfamily/Ribonuclease H"/>
    <property type="match status" value="1"/>
</dbReference>
<accession>A0A1B7K2L0</accession>
<evidence type="ECO:0000313" key="8">
    <source>
        <dbReference type="EMBL" id="OAT54380.1"/>
    </source>
</evidence>
<dbReference type="GO" id="GO:0005737">
    <property type="term" value="C:cytoplasm"/>
    <property type="evidence" value="ECO:0007669"/>
    <property type="project" value="UniProtKB-SubCell"/>
</dbReference>
<dbReference type="Gene3D" id="1.10.150.80">
    <property type="entry name" value="HRDC domain"/>
    <property type="match status" value="2"/>
</dbReference>
<dbReference type="NCBIfam" id="NF008089">
    <property type="entry name" value="PRK10829.1"/>
    <property type="match status" value="1"/>
</dbReference>
<comment type="caution">
    <text evidence="8">The sequence shown here is derived from an EMBL/GenBank/DDBJ whole genome shotgun (WGS) entry which is preliminary data.</text>
</comment>
<comment type="subcellular location">
    <subcellularLocation>
        <location evidence="6">Cytoplasm</location>
    </subcellularLocation>
</comment>
<dbReference type="PANTHER" id="PTHR47649">
    <property type="entry name" value="RIBONUCLEASE D"/>
    <property type="match status" value="1"/>
</dbReference>
<dbReference type="SUPFAM" id="SSF47819">
    <property type="entry name" value="HRDC-like"/>
    <property type="match status" value="2"/>
</dbReference>
<dbReference type="GO" id="GO:0033890">
    <property type="term" value="F:ribonuclease D activity"/>
    <property type="evidence" value="ECO:0007669"/>
    <property type="project" value="UniProtKB-UniRule"/>
</dbReference>
<dbReference type="HAMAP" id="MF_01899">
    <property type="entry name" value="RNase_D"/>
    <property type="match status" value="1"/>
</dbReference>
<evidence type="ECO:0000256" key="6">
    <source>
        <dbReference type="HAMAP-Rule" id="MF_01899"/>
    </source>
</evidence>
<evidence type="ECO:0000259" key="7">
    <source>
        <dbReference type="PROSITE" id="PS50967"/>
    </source>
</evidence>
<proteinExistence type="inferred from homology"/>
<dbReference type="Pfam" id="PF01612">
    <property type="entry name" value="DNA_pol_A_exo1"/>
    <property type="match status" value="1"/>
</dbReference>
<evidence type="ECO:0000256" key="2">
    <source>
        <dbReference type="ARBA" id="ARBA00022694"/>
    </source>
</evidence>
<keyword evidence="4 6" id="KW-0378">Hydrolase</keyword>
<comment type="cofactor">
    <cofactor evidence="6">
        <name>a divalent metal cation</name>
        <dbReference type="ChEBI" id="CHEBI:60240"/>
    </cofactor>
</comment>
<dbReference type="PATRIC" id="fig|1354272.4.peg.384"/>
<dbReference type="CDD" id="cd06142">
    <property type="entry name" value="RNaseD_exo"/>
    <property type="match status" value="1"/>
</dbReference>
<dbReference type="SUPFAM" id="SSF53098">
    <property type="entry name" value="Ribonuclease H-like"/>
    <property type="match status" value="1"/>
</dbReference>
<organism evidence="8 9">
    <name type="scientific">Providencia heimbachae ATCC 35613</name>
    <dbReference type="NCBI Taxonomy" id="1354272"/>
    <lineage>
        <taxon>Bacteria</taxon>
        <taxon>Pseudomonadati</taxon>
        <taxon>Pseudomonadota</taxon>
        <taxon>Gammaproteobacteria</taxon>
        <taxon>Enterobacterales</taxon>
        <taxon>Morganellaceae</taxon>
        <taxon>Providencia</taxon>
    </lineage>
</organism>
<dbReference type="GO" id="GO:0042780">
    <property type="term" value="P:tRNA 3'-end processing"/>
    <property type="evidence" value="ECO:0007669"/>
    <property type="project" value="UniProtKB-UniRule"/>
</dbReference>
<protein>
    <recommendedName>
        <fullName evidence="6">Ribonuclease D</fullName>
        <shortName evidence="6">RNase D</shortName>
        <ecNumber evidence="6">3.1.13.5</ecNumber>
    </recommendedName>
</protein>
<gene>
    <name evidence="6" type="primary">rnd</name>
    <name evidence="8" type="ORF">M998_0370</name>
</gene>
<dbReference type="SMART" id="SM00474">
    <property type="entry name" value="35EXOc"/>
    <property type="match status" value="1"/>
</dbReference>
<dbReference type="PROSITE" id="PS50967">
    <property type="entry name" value="HRDC"/>
    <property type="match status" value="1"/>
</dbReference>
<name>A0A1B7K2L0_9GAMM</name>
<dbReference type="Proteomes" id="UP000078224">
    <property type="component" value="Unassembled WGS sequence"/>
</dbReference>
<dbReference type="InterPro" id="IPR006292">
    <property type="entry name" value="RNase_D"/>
</dbReference>
<dbReference type="FunFam" id="3.30.420.10:FF:000060">
    <property type="entry name" value="Ribonuclease D"/>
    <property type="match status" value="1"/>
</dbReference>
<evidence type="ECO:0000256" key="4">
    <source>
        <dbReference type="ARBA" id="ARBA00022801"/>
    </source>
</evidence>
<dbReference type="InterPro" id="IPR002121">
    <property type="entry name" value="HRDC_dom"/>
</dbReference>
<evidence type="ECO:0000256" key="1">
    <source>
        <dbReference type="ARBA" id="ARBA00022490"/>
    </source>
</evidence>
<dbReference type="AlphaFoldDB" id="A0A1B7K2L0"/>
<dbReference type="NCBIfam" id="TIGR01388">
    <property type="entry name" value="rnd"/>
    <property type="match status" value="1"/>
</dbReference>
<dbReference type="Pfam" id="PF21293">
    <property type="entry name" value="RNAseD_HRDC_C"/>
    <property type="match status" value="1"/>
</dbReference>
<dbReference type="Pfam" id="PF00570">
    <property type="entry name" value="HRDC"/>
    <property type="match status" value="1"/>
</dbReference>
<dbReference type="InterPro" id="IPR036397">
    <property type="entry name" value="RNaseH_sf"/>
</dbReference>
<dbReference type="InterPro" id="IPR012337">
    <property type="entry name" value="RNaseH-like_sf"/>
</dbReference>
<dbReference type="PANTHER" id="PTHR47649:SF1">
    <property type="entry name" value="RIBONUCLEASE D"/>
    <property type="match status" value="1"/>
</dbReference>
<comment type="function">
    <text evidence="6">Exonuclease involved in the 3' processing of various precursor tRNAs. Initiates hydrolysis at the 3'-terminus of an RNA molecule and releases 5'-mononucleotides.</text>
</comment>
<sequence length="389" mass="44327">MIPSCFNGKYKEEKFVLNYRLVTTDSELAEICQQASEAPWVALDTEFVRTRTFYPQLGLLQLYDGKHVSLIDPLSITDFSPFKALLTNKAQIKFLHAGSEDLEVFLHDFECVPEPMIDTQIVAAFLGYPISCGFASLVAEHLDVELDKSESRTDWLARPLSEKQCDYATADVLYLLPLAKILMQKVTDAGYLDDAKDECKRVVARRQKTLKPEKAYLNIHNAWQLRDEQLACLQLLAAWRLDQAKARDMAINFVVKEEHLWKVARFLPSSLGELDGLGLSGQEIRCHGKRLLSIVEEAKRLDESQYPDPVANITEQSQYKSIFKEIKEVVKNIAENEKFNAELLASRRQINQLLSVHWGIKEMSTQPELLDGWRGKLLAEPISKLLKQA</sequence>
<evidence type="ECO:0000256" key="3">
    <source>
        <dbReference type="ARBA" id="ARBA00022722"/>
    </source>
</evidence>
<reference evidence="8 9" key="1">
    <citation type="submission" date="2016-04" db="EMBL/GenBank/DDBJ databases">
        <title>ATOL: Assembling a taxonomically balanced genome-scale reconstruction of the evolutionary history of the Enterobacteriaceae.</title>
        <authorList>
            <person name="Plunkett G.III."/>
            <person name="Neeno-Eckwall E.C."/>
            <person name="Glasner J.D."/>
            <person name="Perna N.T."/>
        </authorList>
    </citation>
    <scope>NUCLEOTIDE SEQUENCE [LARGE SCALE GENOMIC DNA]</scope>
    <source>
        <strain evidence="8 9">ATCC 35613</strain>
    </source>
</reference>
<dbReference type="SMART" id="SM00341">
    <property type="entry name" value="HRDC"/>
    <property type="match status" value="1"/>
</dbReference>
<evidence type="ECO:0000256" key="5">
    <source>
        <dbReference type="ARBA" id="ARBA00022839"/>
    </source>
</evidence>